<dbReference type="RefSeq" id="WP_176238663.1">
    <property type="nucleotide sequence ID" value="NZ_AP024412.1"/>
</dbReference>
<keyword evidence="2" id="KW-1185">Reference proteome</keyword>
<dbReference type="AlphaFoldDB" id="A0A7U9TJ86"/>
<dbReference type="Proteomes" id="UP000620133">
    <property type="component" value="Chromosome"/>
</dbReference>
<sequence>MKKNKELSQKETIEETKDTDKLETSKNNETEIKEDSKKESKKDKKKKKAEEKAKAKEDLKKQEAEAKAKSKEKKVKLTPEEKAKAKEDAKKQKAEDKVKAKEDKKRLKAEKKASAKEAKRLKDRPKWTKKYFSKFSGKEKGVFQKYVDQDYKNAILRAEKLSSIDKKAYKKPILIMIPDAFNKSSKVQYRLDKKEDGTVTQIYDQSLLTALFFGESTLFYYQANIDHRSGQIACDIAGEFNYFDVVHMETKLKYDNPDKPKYLALELEVGLSDGRMIPFHLRNHRLHTDYKLPEMLTKTEQQILDLFKTRVRQEKSM</sequence>
<reference evidence="1" key="1">
    <citation type="submission" date="2021-01" db="EMBL/GenBank/DDBJ databases">
        <title>Draft genome sequence of Acholeplasmataceae bacterium strain Mahy22.</title>
        <authorList>
            <person name="Watanabe M."/>
            <person name="Kojima H."/>
            <person name="Fukui M."/>
        </authorList>
    </citation>
    <scope>NUCLEOTIDE SEQUENCE</scope>
    <source>
        <strain evidence="1">Mahy22</strain>
    </source>
</reference>
<proteinExistence type="predicted"/>
<dbReference type="EMBL" id="AP024412">
    <property type="protein sequence ID" value="BCR35829.1"/>
    <property type="molecule type" value="Genomic_DNA"/>
</dbReference>
<dbReference type="KEGG" id="manr:MPAN_007220"/>
<organism evidence="1 2">
    <name type="scientific">Mariniplasma anaerobium</name>
    <dbReference type="NCBI Taxonomy" id="2735436"/>
    <lineage>
        <taxon>Bacteria</taxon>
        <taxon>Bacillati</taxon>
        <taxon>Mycoplasmatota</taxon>
        <taxon>Mollicutes</taxon>
        <taxon>Acholeplasmatales</taxon>
        <taxon>Acholeplasmataceae</taxon>
        <taxon>Mariniplasma</taxon>
    </lineage>
</organism>
<accession>A0A7U9TJ86</accession>
<name>A0A7U9TJ86_9MOLU</name>
<evidence type="ECO:0000313" key="2">
    <source>
        <dbReference type="Proteomes" id="UP000620133"/>
    </source>
</evidence>
<protein>
    <submittedName>
        <fullName evidence="1">Uncharacterized protein</fullName>
    </submittedName>
</protein>
<gene>
    <name evidence="1" type="ORF">MPAN_007220</name>
</gene>
<evidence type="ECO:0000313" key="1">
    <source>
        <dbReference type="EMBL" id="BCR35829.1"/>
    </source>
</evidence>